<dbReference type="RefSeq" id="WP_129316064.1">
    <property type="nucleotide sequence ID" value="NZ_NOIQ01000017.1"/>
</dbReference>
<evidence type="ECO:0000256" key="2">
    <source>
        <dbReference type="ARBA" id="ARBA00022629"/>
    </source>
</evidence>
<dbReference type="InterPro" id="IPR043129">
    <property type="entry name" value="ATPase_NBD"/>
</dbReference>
<reference evidence="7 8" key="1">
    <citation type="submission" date="2019-12" db="EMBL/GenBank/DDBJ databases">
        <authorList>
            <person name="Li J."/>
            <person name="Shi Y."/>
            <person name="Xu G."/>
            <person name="Xiao D."/>
            <person name="Ran X."/>
        </authorList>
    </citation>
    <scope>NUCLEOTIDE SEQUENCE [LARGE SCALE GENOMIC DNA]</scope>
    <source>
        <strain evidence="7 8">JCM 15915</strain>
    </source>
</reference>
<evidence type="ECO:0000313" key="7">
    <source>
        <dbReference type="EMBL" id="MUN56001.1"/>
    </source>
</evidence>
<evidence type="ECO:0000256" key="4">
    <source>
        <dbReference type="ARBA" id="ARBA00022777"/>
    </source>
</evidence>
<dbReference type="Gene3D" id="3.30.420.40">
    <property type="match status" value="3"/>
</dbReference>
<dbReference type="Proteomes" id="UP000462152">
    <property type="component" value="Unassembled WGS sequence"/>
</dbReference>
<keyword evidence="2" id="KW-0119">Carbohydrate metabolism</keyword>
<accession>A0A7M3SW36</accession>
<feature type="domain" description="Carbohydrate kinase FGGY C-terminal" evidence="6">
    <location>
        <begin position="224"/>
        <end position="417"/>
    </location>
</feature>
<organism evidence="7 8">
    <name type="scientific">Rothia koreensis</name>
    <dbReference type="NCBI Taxonomy" id="592378"/>
    <lineage>
        <taxon>Bacteria</taxon>
        <taxon>Bacillati</taxon>
        <taxon>Actinomycetota</taxon>
        <taxon>Actinomycetes</taxon>
        <taxon>Micrococcales</taxon>
        <taxon>Micrococcaceae</taxon>
        <taxon>Rothia</taxon>
    </lineage>
</organism>
<dbReference type="OrthoDB" id="9782710at2"/>
<dbReference type="PIRSF" id="PIRSF000538">
    <property type="entry name" value="GlpK"/>
    <property type="match status" value="1"/>
</dbReference>
<dbReference type="Pfam" id="PF02782">
    <property type="entry name" value="FGGY_C"/>
    <property type="match status" value="1"/>
</dbReference>
<feature type="domain" description="Carbohydrate kinase FGGY N-terminal" evidence="5">
    <location>
        <begin position="4"/>
        <end position="108"/>
    </location>
</feature>
<dbReference type="InterPro" id="IPR018484">
    <property type="entry name" value="FGGY_N"/>
</dbReference>
<dbReference type="SUPFAM" id="SSF53067">
    <property type="entry name" value="Actin-like ATPase domain"/>
    <property type="match status" value="2"/>
</dbReference>
<name>A0A7M3SW36_9MICC</name>
<dbReference type="PANTHER" id="PTHR43095:SF5">
    <property type="entry name" value="XYLULOSE KINASE"/>
    <property type="match status" value="1"/>
</dbReference>
<protein>
    <submittedName>
        <fullName evidence="7">Sugar kinase</fullName>
    </submittedName>
</protein>
<dbReference type="InterPro" id="IPR050406">
    <property type="entry name" value="FGGY_Carb_Kinase"/>
</dbReference>
<keyword evidence="2" id="KW-0859">Xylose metabolism</keyword>
<evidence type="ECO:0000313" key="8">
    <source>
        <dbReference type="Proteomes" id="UP000462152"/>
    </source>
</evidence>
<dbReference type="GO" id="GO:0042732">
    <property type="term" value="P:D-xylose metabolic process"/>
    <property type="evidence" value="ECO:0007669"/>
    <property type="project" value="UniProtKB-KW"/>
</dbReference>
<keyword evidence="3" id="KW-0808">Transferase</keyword>
<comment type="similarity">
    <text evidence="1">Belongs to the FGGY kinase family.</text>
</comment>
<dbReference type="Pfam" id="PF00370">
    <property type="entry name" value="FGGY_N"/>
    <property type="match status" value="2"/>
</dbReference>
<sequence length="475" mass="51493">MTCYIMGIDNGSQSSKVTIYAEDGRPCAEGRVPLSATDSPRPGTVEYPDDVLWDSIAEASRRAVAGFEGDLKEIKGIGLCTIRFCRVVLQANGSLAQPVMSWMDERVSRPYHRESNDAAYVTTSSGYITHRMTGNFKDTSANYQGMWPIDTDTWDWTGDESEYEATGIPRNMLFELVQPGEELGRLTEAAATAMNLPSGIPVIATANDKAVEALGAGLRDPSDLVISTGTYIASMAVGTDNVKKPESFWTNFASEPGLYLYESNGIRRGMWTVSWMRDLLGPEAAHTATARGESVEQMLGREAAAVSPGSDGLLTVLDWLAPVDEPYRKGSMLGFDARHGRGHMFRSILEGIAMTMKQRADEMSEELDRGFQRIVLTGGGSSSDLLTQIIADVFGLPTVRMTGASAASRGAAICAVVGTGLAKSFDAATKQLTITADEVLPNRDNAQTYHELGRVYRDIRAATDPLYDRTSNLFG</sequence>
<proteinExistence type="inferred from homology"/>
<dbReference type="AlphaFoldDB" id="A0A7M3SW36"/>
<keyword evidence="4 7" id="KW-0418">Kinase</keyword>
<evidence type="ECO:0000256" key="1">
    <source>
        <dbReference type="ARBA" id="ARBA00009156"/>
    </source>
</evidence>
<dbReference type="CDD" id="cd07779">
    <property type="entry name" value="ASKHA_NBD_FGGY_YgcE-like"/>
    <property type="match status" value="1"/>
</dbReference>
<dbReference type="InterPro" id="IPR000577">
    <property type="entry name" value="Carb_kinase_FGGY"/>
</dbReference>
<dbReference type="GO" id="GO:0016301">
    <property type="term" value="F:kinase activity"/>
    <property type="evidence" value="ECO:0007669"/>
    <property type="project" value="UniProtKB-KW"/>
</dbReference>
<dbReference type="EMBL" id="WOGT01000012">
    <property type="protein sequence ID" value="MUN56001.1"/>
    <property type="molecule type" value="Genomic_DNA"/>
</dbReference>
<evidence type="ECO:0000256" key="3">
    <source>
        <dbReference type="ARBA" id="ARBA00022679"/>
    </source>
</evidence>
<comment type="caution">
    <text evidence="7">The sequence shown here is derived from an EMBL/GenBank/DDBJ whole genome shotgun (WGS) entry which is preliminary data.</text>
</comment>
<dbReference type="PANTHER" id="PTHR43095">
    <property type="entry name" value="SUGAR KINASE"/>
    <property type="match status" value="1"/>
</dbReference>
<gene>
    <name evidence="7" type="ORF">GMA10_12415</name>
</gene>
<keyword evidence="8" id="KW-1185">Reference proteome</keyword>
<dbReference type="InterPro" id="IPR018485">
    <property type="entry name" value="FGGY_C"/>
</dbReference>
<evidence type="ECO:0000259" key="6">
    <source>
        <dbReference type="Pfam" id="PF02782"/>
    </source>
</evidence>
<feature type="domain" description="Carbohydrate kinase FGGY N-terminal" evidence="5">
    <location>
        <begin position="117"/>
        <end position="215"/>
    </location>
</feature>
<evidence type="ECO:0000259" key="5">
    <source>
        <dbReference type="Pfam" id="PF00370"/>
    </source>
</evidence>